<dbReference type="SUPFAM" id="SSF56601">
    <property type="entry name" value="beta-lactamase/transpeptidase-like"/>
    <property type="match status" value="1"/>
</dbReference>
<dbReference type="GO" id="GO:0004180">
    <property type="term" value="F:carboxypeptidase activity"/>
    <property type="evidence" value="ECO:0007669"/>
    <property type="project" value="UniProtKB-KW"/>
</dbReference>
<feature type="non-terminal residue" evidence="1">
    <location>
        <position position="58"/>
    </location>
</feature>
<organism evidence="1 2">
    <name type="scientific">Corallococcus praedator</name>
    <dbReference type="NCBI Taxonomy" id="2316724"/>
    <lineage>
        <taxon>Bacteria</taxon>
        <taxon>Pseudomonadati</taxon>
        <taxon>Myxococcota</taxon>
        <taxon>Myxococcia</taxon>
        <taxon>Myxococcales</taxon>
        <taxon>Cystobacterineae</taxon>
        <taxon>Myxococcaceae</taxon>
        <taxon>Corallococcus</taxon>
    </lineage>
</organism>
<accession>A0ABX9Q3C4</accession>
<keyword evidence="1" id="KW-0378">Hydrolase</keyword>
<proteinExistence type="predicted"/>
<keyword evidence="1" id="KW-0645">Protease</keyword>
<reference evidence="1 2" key="1">
    <citation type="submission" date="2018-09" db="EMBL/GenBank/DDBJ databases">
        <authorList>
            <person name="Livingstone P.G."/>
            <person name="Whitworth D.E."/>
        </authorList>
    </citation>
    <scope>NUCLEOTIDE SEQUENCE [LARGE SCALE GENOMIC DNA]</scope>
    <source>
        <strain evidence="1 2">CA031B</strain>
    </source>
</reference>
<name>A0ABX9Q3C4_9BACT</name>
<evidence type="ECO:0000313" key="1">
    <source>
        <dbReference type="EMBL" id="RKH78027.1"/>
    </source>
</evidence>
<sequence length="58" mass="6348">MGYRLRHPAWLAFIVVVSLVWGMAGRAAPFAAFVMDARTGVVIHSQNAETRLHPASLT</sequence>
<gene>
    <name evidence="1" type="ORF">D7Y13_43905</name>
</gene>
<keyword evidence="2" id="KW-1185">Reference proteome</keyword>
<dbReference type="EMBL" id="RAWI01001236">
    <property type="protein sequence ID" value="RKH78027.1"/>
    <property type="molecule type" value="Genomic_DNA"/>
</dbReference>
<dbReference type="Proteomes" id="UP000278907">
    <property type="component" value="Unassembled WGS sequence"/>
</dbReference>
<protein>
    <submittedName>
        <fullName evidence="1">D-alanyl-D-alanine carboxypeptidase</fullName>
    </submittedName>
</protein>
<keyword evidence="1" id="KW-0121">Carboxypeptidase</keyword>
<comment type="caution">
    <text evidence="1">The sequence shown here is derived from an EMBL/GenBank/DDBJ whole genome shotgun (WGS) entry which is preliminary data.</text>
</comment>
<evidence type="ECO:0000313" key="2">
    <source>
        <dbReference type="Proteomes" id="UP000278907"/>
    </source>
</evidence>
<dbReference type="InterPro" id="IPR012338">
    <property type="entry name" value="Beta-lactam/transpept-like"/>
</dbReference>